<dbReference type="EMBL" id="CAJNON010000029">
    <property type="protein sequence ID" value="CAF0821660.1"/>
    <property type="molecule type" value="Genomic_DNA"/>
</dbReference>
<evidence type="ECO:0000313" key="1">
    <source>
        <dbReference type="EMBL" id="CAF0821660.1"/>
    </source>
</evidence>
<comment type="caution">
    <text evidence="1">The sequence shown here is derived from an EMBL/GenBank/DDBJ whole genome shotgun (WGS) entry which is preliminary data.</text>
</comment>
<organism evidence="1 2">
    <name type="scientific">Adineta steineri</name>
    <dbReference type="NCBI Taxonomy" id="433720"/>
    <lineage>
        <taxon>Eukaryota</taxon>
        <taxon>Metazoa</taxon>
        <taxon>Spiralia</taxon>
        <taxon>Gnathifera</taxon>
        <taxon>Rotifera</taxon>
        <taxon>Eurotatoria</taxon>
        <taxon>Bdelloidea</taxon>
        <taxon>Adinetida</taxon>
        <taxon>Adinetidae</taxon>
        <taxon>Adineta</taxon>
    </lineage>
</organism>
<dbReference type="Proteomes" id="UP000663891">
    <property type="component" value="Unassembled WGS sequence"/>
</dbReference>
<sequence length="359" mass="41868">MFIHNTPAAYYGRAIKITSDILEKWYSEFNNTVEEFQKYLLHETIDNPLFACWSIRVKYRETFIKTIIKWLEKHQSLEINSRWYELIADLASRESCEQEWCHTIYILDNNQFIIHRQSTALLSHGLTGLSSWPAAISLGDYLMKRIHLLENKRIIELGAGSGLLGLTLLKYSDKILSYTFTDYSPMILNLLRQNALLNFSEYQIDEKMKIEELDWNQYSIENNHNNCFDCILAADVVYDPSVIENLVKTIRILLQKNQHCTAYIANAIRNESTYEQFRKALNVVYDPSVIENLVKTIRILLQKNQHCTAYIANAIRNESTYEQFRKALIQSCLDVRSVEMDTSQSIEIIQLALLPKDSI</sequence>
<dbReference type="AlphaFoldDB" id="A0A813UCU5"/>
<dbReference type="OrthoDB" id="194386at2759"/>
<dbReference type="InterPro" id="IPR029063">
    <property type="entry name" value="SAM-dependent_MTases_sf"/>
</dbReference>
<dbReference type="PANTHER" id="PTHR14614">
    <property type="entry name" value="HEPATOCELLULAR CARCINOMA-ASSOCIATED ANTIGEN"/>
    <property type="match status" value="1"/>
</dbReference>
<accession>A0A813UCU5</accession>
<evidence type="ECO:0000313" key="2">
    <source>
        <dbReference type="Proteomes" id="UP000663891"/>
    </source>
</evidence>
<dbReference type="Gene3D" id="3.40.50.150">
    <property type="entry name" value="Vaccinia Virus protein VP39"/>
    <property type="match status" value="2"/>
</dbReference>
<name>A0A813UCU5_9BILA</name>
<dbReference type="PANTHER" id="PTHR14614:SF130">
    <property type="entry name" value="PROTEIN-LYSINE N-METHYLTRANSFERASE EEF2KMT"/>
    <property type="match status" value="1"/>
</dbReference>
<dbReference type="InterPro" id="IPR019410">
    <property type="entry name" value="Methyltransf_16"/>
</dbReference>
<dbReference type="Pfam" id="PF10294">
    <property type="entry name" value="Methyltransf_16"/>
    <property type="match status" value="1"/>
</dbReference>
<protein>
    <submittedName>
        <fullName evidence="1">Uncharacterized protein</fullName>
    </submittedName>
</protein>
<proteinExistence type="predicted"/>
<reference evidence="1" key="1">
    <citation type="submission" date="2021-02" db="EMBL/GenBank/DDBJ databases">
        <authorList>
            <person name="Nowell W R."/>
        </authorList>
    </citation>
    <scope>NUCLEOTIDE SEQUENCE</scope>
</reference>
<gene>
    <name evidence="1" type="ORF">VCS650_LOCUS5110</name>
</gene>
<dbReference type="SUPFAM" id="SSF53335">
    <property type="entry name" value="S-adenosyl-L-methionine-dependent methyltransferases"/>
    <property type="match status" value="1"/>
</dbReference>